<reference evidence="2" key="1">
    <citation type="journal article" date="2019" name="Int. J. Syst. Evol. Microbiol.">
        <title>The Global Catalogue of Microorganisms (GCM) 10K type strain sequencing project: providing services to taxonomists for standard genome sequencing and annotation.</title>
        <authorList>
            <consortium name="The Broad Institute Genomics Platform"/>
            <consortium name="The Broad Institute Genome Sequencing Center for Infectious Disease"/>
            <person name="Wu L."/>
            <person name="Ma J."/>
        </authorList>
    </citation>
    <scope>NUCLEOTIDE SEQUENCE [LARGE SCALE GENOMIC DNA]</scope>
    <source>
        <strain evidence="2">CGMCC 4.7426</strain>
    </source>
</reference>
<proteinExistence type="predicted"/>
<name>A0ABV9DL50_9BACI</name>
<evidence type="ECO:0000313" key="1">
    <source>
        <dbReference type="EMBL" id="MFC4559561.1"/>
    </source>
</evidence>
<dbReference type="EMBL" id="JBHSFU010000009">
    <property type="protein sequence ID" value="MFC4559561.1"/>
    <property type="molecule type" value="Genomic_DNA"/>
</dbReference>
<keyword evidence="2" id="KW-1185">Reference proteome</keyword>
<protein>
    <recommendedName>
        <fullName evidence="3">Group-specific protein</fullName>
    </recommendedName>
</protein>
<dbReference type="Proteomes" id="UP001595989">
    <property type="component" value="Unassembled WGS sequence"/>
</dbReference>
<gene>
    <name evidence="1" type="ORF">ACFO3D_15280</name>
</gene>
<comment type="caution">
    <text evidence="1">The sequence shown here is derived from an EMBL/GenBank/DDBJ whole genome shotgun (WGS) entry which is preliminary data.</text>
</comment>
<accession>A0ABV9DL50</accession>
<dbReference type="RefSeq" id="WP_390297961.1">
    <property type="nucleotide sequence ID" value="NZ_JBHSFU010000009.1"/>
</dbReference>
<organism evidence="1 2">
    <name type="scientific">Virgibacillus kekensis</name>
    <dbReference type="NCBI Taxonomy" id="202261"/>
    <lineage>
        <taxon>Bacteria</taxon>
        <taxon>Bacillati</taxon>
        <taxon>Bacillota</taxon>
        <taxon>Bacilli</taxon>
        <taxon>Bacillales</taxon>
        <taxon>Bacillaceae</taxon>
        <taxon>Virgibacillus</taxon>
    </lineage>
</organism>
<evidence type="ECO:0008006" key="3">
    <source>
        <dbReference type="Google" id="ProtNLM"/>
    </source>
</evidence>
<sequence length="75" mass="8759">MGKCNIDHSRESVITKLENQEEFLPGELAGKTRTFLTDDHSQETLNDLFHLLKKYDLASEEERKDRDQQIRLLIG</sequence>
<evidence type="ECO:0000313" key="2">
    <source>
        <dbReference type="Proteomes" id="UP001595989"/>
    </source>
</evidence>